<dbReference type="Gene3D" id="3.90.79.10">
    <property type="entry name" value="Nucleoside Triphosphate Pyrophosphohydrolase"/>
    <property type="match status" value="1"/>
</dbReference>
<dbReference type="STRING" id="396588.Tgr7_0781"/>
<keyword evidence="9" id="KW-0234">DNA repair</keyword>
<evidence type="ECO:0000256" key="12">
    <source>
        <dbReference type="ARBA" id="ARBA00038905"/>
    </source>
</evidence>
<keyword evidence="3" id="KW-0515">Mutator protein</keyword>
<dbReference type="Proteomes" id="UP000002383">
    <property type="component" value="Chromosome"/>
</dbReference>
<evidence type="ECO:0000256" key="15">
    <source>
        <dbReference type="ARBA" id="ARBA00041979"/>
    </source>
</evidence>
<dbReference type="EMBL" id="CP001339">
    <property type="protein sequence ID" value="ACL71873.1"/>
    <property type="molecule type" value="Genomic_DNA"/>
</dbReference>
<dbReference type="InterPro" id="IPR020476">
    <property type="entry name" value="Nudix_hydrolase"/>
</dbReference>
<dbReference type="eggNOG" id="COG0352">
    <property type="taxonomic scope" value="Bacteria"/>
</dbReference>
<feature type="binding site" evidence="17">
    <location>
        <position position="27"/>
    </location>
    <ligand>
        <name>8-oxo-dGTP</name>
        <dbReference type="ChEBI" id="CHEBI:77896"/>
    </ligand>
</feature>
<dbReference type="SUPFAM" id="SSF51391">
    <property type="entry name" value="Thiamin phosphate synthase"/>
    <property type="match status" value="1"/>
</dbReference>
<evidence type="ECO:0000256" key="10">
    <source>
        <dbReference type="ARBA" id="ARBA00035861"/>
    </source>
</evidence>
<keyword evidence="7" id="KW-0378">Hydrolase</keyword>
<dbReference type="GO" id="GO:0009228">
    <property type="term" value="P:thiamine biosynthetic process"/>
    <property type="evidence" value="ECO:0007669"/>
    <property type="project" value="UniProtKB-KW"/>
</dbReference>
<evidence type="ECO:0000256" key="11">
    <source>
        <dbReference type="ARBA" id="ARBA00036904"/>
    </source>
</evidence>
<keyword evidence="6" id="KW-0227">DNA damage</keyword>
<dbReference type="Pfam" id="PF02581">
    <property type="entry name" value="TMP-TENI"/>
    <property type="match status" value="1"/>
</dbReference>
<feature type="binding site" evidence="17">
    <location>
        <begin position="38"/>
        <end position="41"/>
    </location>
    <ligand>
        <name>8-oxo-dGTP</name>
        <dbReference type="ChEBI" id="CHEBI:77896"/>
    </ligand>
</feature>
<comment type="catalytic activity">
    <reaction evidence="10">
        <text>8-oxo-dGTP + H2O = 8-oxo-dGMP + diphosphate + H(+)</text>
        <dbReference type="Rhea" id="RHEA:31575"/>
        <dbReference type="ChEBI" id="CHEBI:15377"/>
        <dbReference type="ChEBI" id="CHEBI:15378"/>
        <dbReference type="ChEBI" id="CHEBI:33019"/>
        <dbReference type="ChEBI" id="CHEBI:63224"/>
        <dbReference type="ChEBI" id="CHEBI:77896"/>
        <dbReference type="EC" id="3.6.1.55"/>
    </reaction>
</comment>
<evidence type="ECO:0000313" key="21">
    <source>
        <dbReference type="Proteomes" id="UP000002383"/>
    </source>
</evidence>
<feature type="binding site" evidence="17">
    <location>
        <position position="32"/>
    </location>
    <ligand>
        <name>8-oxo-dGTP</name>
        <dbReference type="ChEBI" id="CHEBI:77896"/>
    </ligand>
</feature>
<dbReference type="Pfam" id="PF14815">
    <property type="entry name" value="NUDIX_4"/>
    <property type="match status" value="1"/>
</dbReference>
<dbReference type="Gene3D" id="3.20.20.70">
    <property type="entry name" value="Aldolase class I"/>
    <property type="match status" value="1"/>
</dbReference>
<dbReference type="AlphaFoldDB" id="B8GMP1"/>
<dbReference type="InterPro" id="IPR000086">
    <property type="entry name" value="NUDIX_hydrolase_dom"/>
</dbReference>
<evidence type="ECO:0000256" key="16">
    <source>
        <dbReference type="ARBA" id="ARBA00042798"/>
    </source>
</evidence>
<evidence type="ECO:0000256" key="2">
    <source>
        <dbReference type="ARBA" id="ARBA00005582"/>
    </source>
</evidence>
<keyword evidence="4" id="KW-0235">DNA replication</keyword>
<dbReference type="NCBIfam" id="NF006530">
    <property type="entry name" value="PRK08999.1"/>
    <property type="match status" value="1"/>
</dbReference>
<feature type="binding site" evidence="18">
    <location>
        <position position="41"/>
    </location>
    <ligand>
        <name>Mg(2+)</name>
        <dbReference type="ChEBI" id="CHEBI:18420"/>
    </ligand>
</feature>
<dbReference type="PROSITE" id="PS00893">
    <property type="entry name" value="NUDIX_BOX"/>
    <property type="match status" value="1"/>
</dbReference>
<dbReference type="GO" id="GO:0044716">
    <property type="term" value="F:8-oxo-GDP phosphatase activity"/>
    <property type="evidence" value="ECO:0007669"/>
    <property type="project" value="TreeGrafter"/>
</dbReference>
<dbReference type="InterPro" id="IPR022998">
    <property type="entry name" value="ThiamineP_synth_TenI"/>
</dbReference>
<proteinExistence type="inferred from homology"/>
<evidence type="ECO:0000256" key="4">
    <source>
        <dbReference type="ARBA" id="ARBA00022705"/>
    </source>
</evidence>
<evidence type="ECO:0000256" key="17">
    <source>
        <dbReference type="PIRSR" id="PIRSR603561-1"/>
    </source>
</evidence>
<accession>B8GMP1</accession>
<evidence type="ECO:0000259" key="19">
    <source>
        <dbReference type="PROSITE" id="PS51462"/>
    </source>
</evidence>
<evidence type="ECO:0000313" key="20">
    <source>
        <dbReference type="EMBL" id="ACL71873.1"/>
    </source>
</evidence>
<evidence type="ECO:0000256" key="18">
    <source>
        <dbReference type="PIRSR" id="PIRSR603561-2"/>
    </source>
</evidence>
<dbReference type="EC" id="3.6.1.55" evidence="12"/>
<dbReference type="GO" id="GO:0008413">
    <property type="term" value="F:8-oxo-7,8-dihydroguanosine triphosphate pyrophosphatase activity"/>
    <property type="evidence" value="ECO:0007669"/>
    <property type="project" value="InterPro"/>
</dbReference>
<dbReference type="eggNOG" id="COG0494">
    <property type="taxonomic scope" value="Bacteria"/>
</dbReference>
<dbReference type="CDD" id="cd00564">
    <property type="entry name" value="TMP_TenI"/>
    <property type="match status" value="1"/>
</dbReference>
<dbReference type="HOGENOM" id="CLU_076087_0_0_6"/>
<evidence type="ECO:0000256" key="3">
    <source>
        <dbReference type="ARBA" id="ARBA00022457"/>
    </source>
</evidence>
<dbReference type="InterPro" id="IPR029119">
    <property type="entry name" value="MutY_C"/>
</dbReference>
<dbReference type="FunFam" id="3.90.79.10:FF:000014">
    <property type="entry name" value="8-oxo-dGTP diphosphatase MutT"/>
    <property type="match status" value="1"/>
</dbReference>
<evidence type="ECO:0000256" key="6">
    <source>
        <dbReference type="ARBA" id="ARBA00022763"/>
    </source>
</evidence>
<comment type="catalytic activity">
    <reaction evidence="11">
        <text>8-oxo-GTP + H2O = 8-oxo-GMP + diphosphate + H(+)</text>
        <dbReference type="Rhea" id="RHEA:67616"/>
        <dbReference type="ChEBI" id="CHEBI:15377"/>
        <dbReference type="ChEBI" id="CHEBI:15378"/>
        <dbReference type="ChEBI" id="CHEBI:33019"/>
        <dbReference type="ChEBI" id="CHEBI:143553"/>
        <dbReference type="ChEBI" id="CHEBI:145694"/>
    </reaction>
</comment>
<dbReference type="InterPro" id="IPR003561">
    <property type="entry name" value="Mutator_MutT"/>
</dbReference>
<dbReference type="OrthoDB" id="9810648at2"/>
<evidence type="ECO:0000256" key="14">
    <source>
        <dbReference type="ARBA" id="ARBA00041592"/>
    </source>
</evidence>
<dbReference type="GO" id="GO:0035539">
    <property type="term" value="F:8-oxo-7,8-dihydrodeoxyguanosine triphosphate pyrophosphatase activity"/>
    <property type="evidence" value="ECO:0007669"/>
    <property type="project" value="UniProtKB-EC"/>
</dbReference>
<feature type="binding site" evidence="17">
    <location>
        <position position="123"/>
    </location>
    <ligand>
        <name>8-oxo-dGTP</name>
        <dbReference type="ChEBI" id="CHEBI:77896"/>
    </ligand>
</feature>
<dbReference type="SUPFAM" id="SSF55811">
    <property type="entry name" value="Nudix"/>
    <property type="match status" value="1"/>
</dbReference>
<dbReference type="KEGG" id="tgr:Tgr7_0781"/>
<dbReference type="GO" id="GO:0046872">
    <property type="term" value="F:metal ion binding"/>
    <property type="evidence" value="ECO:0007669"/>
    <property type="project" value="UniProtKB-KW"/>
</dbReference>
<feature type="domain" description="Nudix hydrolase" evidence="19">
    <location>
        <begin position="6"/>
        <end position="134"/>
    </location>
</feature>
<keyword evidence="5 18" id="KW-0479">Metal-binding</keyword>
<dbReference type="CDD" id="cd03425">
    <property type="entry name" value="NUDIX_MutT_NudA_like"/>
    <property type="match status" value="1"/>
</dbReference>
<keyword evidence="21" id="KW-1185">Reference proteome</keyword>
<evidence type="ECO:0000256" key="5">
    <source>
        <dbReference type="ARBA" id="ARBA00022723"/>
    </source>
</evidence>
<reference evidence="20 21" key="1">
    <citation type="journal article" date="2011" name="Stand. Genomic Sci.">
        <title>Complete genome sequence of 'Thioalkalivibrio sulfidophilus' HL-EbGr7.</title>
        <authorList>
            <person name="Muyzer G."/>
            <person name="Sorokin D.Y."/>
            <person name="Mavromatis K."/>
            <person name="Lapidus A."/>
            <person name="Clum A."/>
            <person name="Ivanova N."/>
            <person name="Pati A."/>
            <person name="d'Haeseleer P."/>
            <person name="Woyke T."/>
            <person name="Kyrpides N.C."/>
        </authorList>
    </citation>
    <scope>NUCLEOTIDE SEQUENCE [LARGE SCALE GENOMIC DNA]</scope>
    <source>
        <strain evidence="20 21">HL-EbGR7</strain>
    </source>
</reference>
<organism evidence="20 21">
    <name type="scientific">Thioalkalivibrio sulfidiphilus (strain HL-EbGR7)</name>
    <dbReference type="NCBI Taxonomy" id="396588"/>
    <lineage>
        <taxon>Bacteria</taxon>
        <taxon>Pseudomonadati</taxon>
        <taxon>Pseudomonadota</taxon>
        <taxon>Gammaproteobacteria</taxon>
        <taxon>Chromatiales</taxon>
        <taxon>Ectothiorhodospiraceae</taxon>
        <taxon>Thioalkalivibrio</taxon>
    </lineage>
</organism>
<dbReference type="RefSeq" id="WP_012637361.1">
    <property type="nucleotide sequence ID" value="NC_011901.1"/>
</dbReference>
<dbReference type="InterPro" id="IPR047127">
    <property type="entry name" value="MutT-like"/>
</dbReference>
<feature type="binding site" evidence="18">
    <location>
        <position position="61"/>
    </location>
    <ligand>
        <name>Mg(2+)</name>
        <dbReference type="ChEBI" id="CHEBI:18420"/>
    </ligand>
</feature>
<evidence type="ECO:0000256" key="8">
    <source>
        <dbReference type="ARBA" id="ARBA00022842"/>
    </source>
</evidence>
<dbReference type="GO" id="GO:0006281">
    <property type="term" value="P:DNA repair"/>
    <property type="evidence" value="ECO:0007669"/>
    <property type="project" value="UniProtKB-KW"/>
</dbReference>
<dbReference type="PANTHER" id="PTHR47707">
    <property type="entry name" value="8-OXO-DGTP DIPHOSPHATASE"/>
    <property type="match status" value="1"/>
</dbReference>
<name>B8GMP1_THISH</name>
<dbReference type="NCBIfam" id="TIGR00586">
    <property type="entry name" value="mutt"/>
    <property type="match status" value="1"/>
</dbReference>
<comment type="similarity">
    <text evidence="2">Belongs to the Nudix hydrolase family.</text>
</comment>
<dbReference type="GO" id="GO:0006260">
    <property type="term" value="P:DNA replication"/>
    <property type="evidence" value="ECO:0007669"/>
    <property type="project" value="UniProtKB-KW"/>
</dbReference>
<keyword evidence="8 18" id="KW-0460">Magnesium</keyword>
<dbReference type="PROSITE" id="PS51462">
    <property type="entry name" value="NUDIX"/>
    <property type="match status" value="1"/>
</dbReference>
<dbReference type="PANTHER" id="PTHR47707:SF1">
    <property type="entry name" value="NUDIX HYDROLASE FAMILY PROTEIN"/>
    <property type="match status" value="1"/>
</dbReference>
<dbReference type="InterPro" id="IPR015797">
    <property type="entry name" value="NUDIX_hydrolase-like_dom_sf"/>
</dbReference>
<gene>
    <name evidence="20" type="ordered locus">Tgr7_0781</name>
</gene>
<dbReference type="InterPro" id="IPR036206">
    <property type="entry name" value="ThiamineP_synth_sf"/>
</dbReference>
<sequence length="317" mass="34388">MSNHSLPVQVAVAAIINAHDEVLIARRPEGVHQGGLWEFPGGKMEPGETLDQALARELREELGIAPLRSRPLITIHHDYGDKRVCLRVCRVESFSGVPHGREGQPLRWVSVGALQAFEFPAANRPIISALQLPDRYLITPDPGTQTAAFIKYLERRLSAGDVTLLQLRAPSLDEQAYSTLAAEVIALARDLGLRVLLNAEVSTARQLGAHGVHLNGLRLSRWSAQQTEGLLVSASVHDETQLTQARGADFIVVSPVMATASHPDATPIGWTGFQDLAERAAMPVYALGGMSVDDIERARLHGGQGIAAIRGLWEMKP</sequence>
<dbReference type="PRINTS" id="PR00502">
    <property type="entry name" value="NUDIXFAMILY"/>
</dbReference>
<evidence type="ECO:0000256" key="9">
    <source>
        <dbReference type="ARBA" id="ARBA00023204"/>
    </source>
</evidence>
<dbReference type="InterPro" id="IPR020084">
    <property type="entry name" value="NUDIX_hydrolase_CS"/>
</dbReference>
<protein>
    <recommendedName>
        <fullName evidence="13">8-oxo-dGTP diphosphatase</fullName>
        <ecNumber evidence="12">3.6.1.55</ecNumber>
    </recommendedName>
    <alternativeName>
        <fullName evidence="16">7,8-dihydro-8-oxoguanine-triphosphatase</fullName>
    </alternativeName>
    <alternativeName>
        <fullName evidence="15">Mutator protein MutT</fullName>
    </alternativeName>
    <alternativeName>
        <fullName evidence="14">dGTP pyrophosphohydrolase</fullName>
    </alternativeName>
</protein>
<dbReference type="GO" id="GO:0044715">
    <property type="term" value="F:8-oxo-dGDP phosphatase activity"/>
    <property type="evidence" value="ECO:0007669"/>
    <property type="project" value="TreeGrafter"/>
</dbReference>
<evidence type="ECO:0000256" key="1">
    <source>
        <dbReference type="ARBA" id="ARBA00001946"/>
    </source>
</evidence>
<dbReference type="InterPro" id="IPR013785">
    <property type="entry name" value="Aldolase_TIM"/>
</dbReference>
<evidence type="ECO:0000256" key="13">
    <source>
        <dbReference type="ARBA" id="ARBA00040794"/>
    </source>
</evidence>
<comment type="cofactor">
    <cofactor evidence="1 18">
        <name>Mg(2+)</name>
        <dbReference type="ChEBI" id="CHEBI:18420"/>
    </cofactor>
</comment>
<evidence type="ECO:0000256" key="7">
    <source>
        <dbReference type="ARBA" id="ARBA00022801"/>
    </source>
</evidence>